<accession>A0A081BML1</accession>
<evidence type="ECO:0000313" key="11">
    <source>
        <dbReference type="EMBL" id="GAK51627.1"/>
    </source>
</evidence>
<dbReference type="Pfam" id="PF01554">
    <property type="entry name" value="MatE"/>
    <property type="match status" value="2"/>
</dbReference>
<dbReference type="PANTHER" id="PTHR43823:SF3">
    <property type="entry name" value="MULTIDRUG EXPORT PROTEIN MEPA"/>
    <property type="match status" value="1"/>
</dbReference>
<keyword evidence="5" id="KW-1003">Cell membrane</keyword>
<evidence type="ECO:0000256" key="7">
    <source>
        <dbReference type="ARBA" id="ARBA00022989"/>
    </source>
</evidence>
<feature type="transmembrane region" description="Helical" evidence="10">
    <location>
        <begin position="323"/>
        <end position="344"/>
    </location>
</feature>
<evidence type="ECO:0000256" key="2">
    <source>
        <dbReference type="ARBA" id="ARBA00008417"/>
    </source>
</evidence>
<feature type="transmembrane region" description="Helical" evidence="10">
    <location>
        <begin position="21"/>
        <end position="39"/>
    </location>
</feature>
<keyword evidence="8 10" id="KW-0472">Membrane</keyword>
<keyword evidence="12" id="KW-1185">Reference proteome</keyword>
<dbReference type="PANTHER" id="PTHR43823">
    <property type="entry name" value="SPORULATION PROTEIN YKVU"/>
    <property type="match status" value="1"/>
</dbReference>
<evidence type="ECO:0000256" key="1">
    <source>
        <dbReference type="ARBA" id="ARBA00004651"/>
    </source>
</evidence>
<dbReference type="InterPro" id="IPR002528">
    <property type="entry name" value="MATE_fam"/>
</dbReference>
<evidence type="ECO:0000256" key="8">
    <source>
        <dbReference type="ARBA" id="ARBA00023136"/>
    </source>
</evidence>
<evidence type="ECO:0000256" key="10">
    <source>
        <dbReference type="SAM" id="Phobius"/>
    </source>
</evidence>
<feature type="transmembrane region" description="Helical" evidence="10">
    <location>
        <begin position="356"/>
        <end position="381"/>
    </location>
</feature>
<feature type="transmembrane region" description="Helical" evidence="10">
    <location>
        <begin position="289"/>
        <end position="311"/>
    </location>
</feature>
<dbReference type="InterPro" id="IPR045070">
    <property type="entry name" value="MATE_MepA-like"/>
</dbReference>
<feature type="transmembrane region" description="Helical" evidence="10">
    <location>
        <begin position="102"/>
        <end position="122"/>
    </location>
</feature>
<dbReference type="EMBL" id="DF820457">
    <property type="protein sequence ID" value="GAK51627.1"/>
    <property type="molecule type" value="Genomic_DNA"/>
</dbReference>
<gene>
    <name evidence="11" type="ORF">U14_02872</name>
</gene>
<dbReference type="GO" id="GO:0005886">
    <property type="term" value="C:plasma membrane"/>
    <property type="evidence" value="ECO:0007669"/>
    <property type="project" value="UniProtKB-SubCell"/>
</dbReference>
<proteinExistence type="inferred from homology"/>
<feature type="transmembrane region" description="Helical" evidence="10">
    <location>
        <begin position="247"/>
        <end position="269"/>
    </location>
</feature>
<comment type="subcellular location">
    <subcellularLocation>
        <location evidence="1">Cell membrane</location>
        <topology evidence="1">Multi-pass membrane protein</topology>
    </subcellularLocation>
</comment>
<dbReference type="NCBIfam" id="TIGR00797">
    <property type="entry name" value="matE"/>
    <property type="match status" value="1"/>
</dbReference>
<feature type="transmembrane region" description="Helical" evidence="10">
    <location>
        <begin position="172"/>
        <end position="192"/>
    </location>
</feature>
<dbReference type="InterPro" id="IPR051327">
    <property type="entry name" value="MATE_MepA_subfamily"/>
</dbReference>
<protein>
    <recommendedName>
        <fullName evidence="3">Multidrug export protein MepA</fullName>
    </recommendedName>
</protein>
<evidence type="ECO:0000256" key="4">
    <source>
        <dbReference type="ARBA" id="ARBA00022448"/>
    </source>
</evidence>
<evidence type="ECO:0000256" key="3">
    <source>
        <dbReference type="ARBA" id="ARBA00022106"/>
    </source>
</evidence>
<dbReference type="InterPro" id="IPR048279">
    <property type="entry name" value="MdtK-like"/>
</dbReference>
<feature type="transmembrane region" description="Helical" evidence="10">
    <location>
        <begin position="142"/>
        <end position="160"/>
    </location>
</feature>
<dbReference type="GO" id="GO:0015297">
    <property type="term" value="F:antiporter activity"/>
    <property type="evidence" value="ECO:0007669"/>
    <property type="project" value="InterPro"/>
</dbReference>
<reference evidence="11" key="1">
    <citation type="journal article" date="2015" name="PeerJ">
        <title>First genomic representation of candidate bacterial phylum KSB3 points to enhanced environmental sensing as a trigger of wastewater bulking.</title>
        <authorList>
            <person name="Sekiguchi Y."/>
            <person name="Ohashi A."/>
            <person name="Parks D.H."/>
            <person name="Yamauchi T."/>
            <person name="Tyson G.W."/>
            <person name="Hugenholtz P."/>
        </authorList>
    </citation>
    <scope>NUCLEOTIDE SEQUENCE [LARGE SCALE GENOMIC DNA]</scope>
</reference>
<evidence type="ECO:0000313" key="12">
    <source>
        <dbReference type="Proteomes" id="UP000030700"/>
    </source>
</evidence>
<feature type="transmembrane region" description="Helical" evidence="10">
    <location>
        <begin position="418"/>
        <end position="441"/>
    </location>
</feature>
<dbReference type="AlphaFoldDB" id="A0A081BML1"/>
<dbReference type="STRING" id="1499966.U14_02872"/>
<feature type="transmembrane region" description="Helical" evidence="10">
    <location>
        <begin position="198"/>
        <end position="221"/>
    </location>
</feature>
<evidence type="ECO:0000256" key="9">
    <source>
        <dbReference type="ARBA" id="ARBA00023251"/>
    </source>
</evidence>
<dbReference type="Proteomes" id="UP000030700">
    <property type="component" value="Unassembled WGS sequence"/>
</dbReference>
<keyword evidence="6 10" id="KW-0812">Transmembrane</keyword>
<organism evidence="11">
    <name type="scientific">Candidatus Moduliflexus flocculans</name>
    <dbReference type="NCBI Taxonomy" id="1499966"/>
    <lineage>
        <taxon>Bacteria</taxon>
        <taxon>Candidatus Moduliflexota</taxon>
        <taxon>Candidatus Moduliflexia</taxon>
        <taxon>Candidatus Moduliflexales</taxon>
        <taxon>Candidatus Moduliflexaceae</taxon>
    </lineage>
</organism>
<dbReference type="CDD" id="cd13143">
    <property type="entry name" value="MATE_MepA_like"/>
    <property type="match status" value="1"/>
</dbReference>
<name>A0A081BML1_9BACT</name>
<feature type="transmembrane region" description="Helical" evidence="10">
    <location>
        <begin position="393"/>
        <end position="412"/>
    </location>
</feature>
<sequence length="467" mass="50018">MNQHSKNAKLHLLETTPVTPAILKLAIPTMLGMVVQVFYNMTDTFFVGRLNDANQVAAVAIIMPIFMITMALSGIFGNGGASYLSRLLGSKEYDRAKQTLSTAWLAGLALSVLVMLAGFSWMPSILSVSGASEQTYPFAASYLRIILAGNVLIMLNFAAAQLLRAEGAAKEAMFSMAIGTSANILLDPLFIFTFHQGVAGAAIATVIGNGLAFAYCLQYYLRRKSLIPLTLAGLTFDWTIYREIFKIGIPASLSHLLMSCANVFMNNIAASYGDATVAAIGIDMRVFTMPIMLCIGLAIGAQPLFGYSYGAKNLPRLKASIKTAVALATGITLCFTALFALFPAQFVRIFLNDSEVIAVGVKILGAMVFGLPFIGVQMVLMNAMQAMGKGMPALIISLSRQGIVFVPALILLNRLFGFSGFIYAMPAADILSAFLSVALFVRAVAHAERAELVFPLAPFESSETEAI</sequence>
<keyword evidence="4" id="KW-0813">Transport</keyword>
<dbReference type="GO" id="GO:0046677">
    <property type="term" value="P:response to antibiotic"/>
    <property type="evidence" value="ECO:0007669"/>
    <property type="project" value="UniProtKB-KW"/>
</dbReference>
<dbReference type="PIRSF" id="PIRSF006603">
    <property type="entry name" value="DinF"/>
    <property type="match status" value="1"/>
</dbReference>
<keyword evidence="9" id="KW-0046">Antibiotic resistance</keyword>
<dbReference type="GO" id="GO:0042910">
    <property type="term" value="F:xenobiotic transmembrane transporter activity"/>
    <property type="evidence" value="ECO:0007669"/>
    <property type="project" value="InterPro"/>
</dbReference>
<keyword evidence="7 10" id="KW-1133">Transmembrane helix</keyword>
<evidence type="ECO:0000256" key="5">
    <source>
        <dbReference type="ARBA" id="ARBA00022475"/>
    </source>
</evidence>
<evidence type="ECO:0000256" key="6">
    <source>
        <dbReference type="ARBA" id="ARBA00022692"/>
    </source>
</evidence>
<feature type="transmembrane region" description="Helical" evidence="10">
    <location>
        <begin position="59"/>
        <end position="81"/>
    </location>
</feature>
<comment type="similarity">
    <text evidence="2">Belongs to the multi antimicrobial extrusion (MATE) (TC 2.A.66.1) family. MepA subfamily.</text>
</comment>
<dbReference type="HOGENOM" id="CLU_012893_0_1_0"/>